<feature type="chain" id="PRO_5040339662" description="Lipase" evidence="4">
    <location>
        <begin position="22"/>
        <end position="419"/>
    </location>
</feature>
<dbReference type="PANTHER" id="PTHR11005">
    <property type="entry name" value="LYSOSOMAL ACID LIPASE-RELATED"/>
    <property type="match status" value="1"/>
</dbReference>
<reference evidence="6" key="1">
    <citation type="submission" date="2021-12" db="EMBL/GenBank/DDBJ databases">
        <authorList>
            <person name="King R."/>
        </authorList>
    </citation>
    <scope>NUCLEOTIDE SEQUENCE</scope>
</reference>
<keyword evidence="2" id="KW-0443">Lipid metabolism</keyword>
<evidence type="ECO:0000313" key="7">
    <source>
        <dbReference type="Proteomes" id="UP001154078"/>
    </source>
</evidence>
<dbReference type="Proteomes" id="UP001154078">
    <property type="component" value="Chromosome 7"/>
</dbReference>
<dbReference type="PIRSF" id="PIRSF000862">
    <property type="entry name" value="Steryl_ester_lip"/>
    <property type="match status" value="1"/>
</dbReference>
<sequence>MSTIVVCGFLLVACFVGASGAFSVLEFVFGPKLTQHGSVRPKHYEVTPAQILVESQGFRFESHDVTSKTGHILTLHRIPHAKEKIPLGNNQRRPVALFQHGLLAASDSWLFRGEDADLPYILSNAGYDVWLSNMRGNIYSNKHVKYDSKRDEQYWNFGLEEVAKYDLPEIIDYVLTIAKQQSLYFLGHSVGSTVGLMLCAMRPEYNAKIKAHLALAPLVYANHPISFTHKLVFSPMTFLSSVLRQEKIHGIFPRRKYFSNMMEMICKDGMPTQPLCVAAIFLMVGADYPQFNTSSIPTLLNYYPSGTSMYLALHTIQLYVSGKFASLDYGNSTLNLNQYNNTIPPSYNISKVSHPVLLLYGTGDNFVTESDIKYLAKKLPNAVEIPIPYKNFNHMDFMWGIDAKNLLYERLLMLMKKYR</sequence>
<dbReference type="AlphaFoldDB" id="A0A9P0FKY1"/>
<evidence type="ECO:0000259" key="5">
    <source>
        <dbReference type="Pfam" id="PF04083"/>
    </source>
</evidence>
<evidence type="ECO:0000256" key="1">
    <source>
        <dbReference type="ARBA" id="ARBA00010701"/>
    </source>
</evidence>
<protein>
    <recommendedName>
        <fullName evidence="2">Lipase</fullName>
    </recommendedName>
</protein>
<dbReference type="FunFam" id="3.40.50.1820:FF:000179">
    <property type="entry name" value="Lipase"/>
    <property type="match status" value="1"/>
</dbReference>
<comment type="similarity">
    <text evidence="1 2">Belongs to the AB hydrolase superfamily. Lipase family.</text>
</comment>
<keyword evidence="2" id="KW-0442">Lipid degradation</keyword>
<dbReference type="InterPro" id="IPR025483">
    <property type="entry name" value="Lipase_euk"/>
</dbReference>
<dbReference type="InterPro" id="IPR029058">
    <property type="entry name" value="AB_hydrolase_fold"/>
</dbReference>
<dbReference type="GO" id="GO:0016042">
    <property type="term" value="P:lipid catabolic process"/>
    <property type="evidence" value="ECO:0007669"/>
    <property type="project" value="UniProtKB-KW"/>
</dbReference>
<keyword evidence="7" id="KW-1185">Reference proteome</keyword>
<name>A0A9P0FKY1_BRAAE</name>
<dbReference type="Gene3D" id="3.40.50.1820">
    <property type="entry name" value="alpha/beta hydrolase"/>
    <property type="match status" value="1"/>
</dbReference>
<feature type="active site" description="Charge relay system" evidence="3">
    <location>
        <position position="394"/>
    </location>
</feature>
<dbReference type="GO" id="GO:0016788">
    <property type="term" value="F:hydrolase activity, acting on ester bonds"/>
    <property type="evidence" value="ECO:0007669"/>
    <property type="project" value="InterPro"/>
</dbReference>
<dbReference type="EMBL" id="OV121138">
    <property type="protein sequence ID" value="CAH0561346.1"/>
    <property type="molecule type" value="Genomic_DNA"/>
</dbReference>
<keyword evidence="4" id="KW-0732">Signal</keyword>
<feature type="active site" description="Charge relay system" evidence="3">
    <location>
        <position position="364"/>
    </location>
</feature>
<feature type="signal peptide" evidence="4">
    <location>
        <begin position="1"/>
        <end position="21"/>
    </location>
</feature>
<evidence type="ECO:0000256" key="2">
    <source>
        <dbReference type="PIRNR" id="PIRNR000862"/>
    </source>
</evidence>
<dbReference type="SUPFAM" id="SSF53474">
    <property type="entry name" value="alpha/beta-Hydrolases"/>
    <property type="match status" value="1"/>
</dbReference>
<accession>A0A9P0FKY1</accession>
<evidence type="ECO:0000256" key="3">
    <source>
        <dbReference type="PIRSR" id="PIRSR000862-1"/>
    </source>
</evidence>
<dbReference type="InterPro" id="IPR006693">
    <property type="entry name" value="AB_hydrolase_lipase"/>
</dbReference>
<keyword evidence="2" id="KW-0378">Hydrolase</keyword>
<feature type="domain" description="Partial AB-hydrolase lipase" evidence="5">
    <location>
        <begin position="52"/>
        <end position="111"/>
    </location>
</feature>
<evidence type="ECO:0000256" key="4">
    <source>
        <dbReference type="SAM" id="SignalP"/>
    </source>
</evidence>
<proteinExistence type="inferred from homology"/>
<evidence type="ECO:0000313" key="6">
    <source>
        <dbReference type="EMBL" id="CAH0561346.1"/>
    </source>
</evidence>
<dbReference type="OrthoDB" id="9974421at2759"/>
<gene>
    <name evidence="6" type="ORF">MELIAE_LOCUS10898</name>
</gene>
<organism evidence="6 7">
    <name type="scientific">Brassicogethes aeneus</name>
    <name type="common">Rape pollen beetle</name>
    <name type="synonym">Meligethes aeneus</name>
    <dbReference type="NCBI Taxonomy" id="1431903"/>
    <lineage>
        <taxon>Eukaryota</taxon>
        <taxon>Metazoa</taxon>
        <taxon>Ecdysozoa</taxon>
        <taxon>Arthropoda</taxon>
        <taxon>Hexapoda</taxon>
        <taxon>Insecta</taxon>
        <taxon>Pterygota</taxon>
        <taxon>Neoptera</taxon>
        <taxon>Endopterygota</taxon>
        <taxon>Coleoptera</taxon>
        <taxon>Polyphaga</taxon>
        <taxon>Cucujiformia</taxon>
        <taxon>Nitidulidae</taxon>
        <taxon>Meligethinae</taxon>
        <taxon>Brassicogethes</taxon>
    </lineage>
</organism>
<dbReference type="Pfam" id="PF04083">
    <property type="entry name" value="Abhydro_lipase"/>
    <property type="match status" value="1"/>
</dbReference>
<feature type="active site" description="Nucleophile" evidence="3">
    <location>
        <position position="189"/>
    </location>
</feature>